<evidence type="ECO:0000256" key="1">
    <source>
        <dbReference type="SAM" id="SignalP"/>
    </source>
</evidence>
<sequence>MILSAMRYLCALLLVLILPLQAAPPAALVVEDFNKVPQSFELYGTYQVHSIIRVRSAKSRSIPLRNTIYRVYSNGQELRLYQEGLGSVFHSYEIYRADGISEQDDKGNIAIKPGLQARLITEDLVKQIAVTQQKLTITQFPPLSDTVVITYAKRAR</sequence>
<evidence type="ECO:0000313" key="2">
    <source>
        <dbReference type="EMBL" id="MFD2277655.1"/>
    </source>
</evidence>
<keyword evidence="1" id="KW-0732">Signal</keyword>
<reference evidence="3" key="1">
    <citation type="journal article" date="2019" name="Int. J. Syst. Evol. Microbiol.">
        <title>The Global Catalogue of Microorganisms (GCM) 10K type strain sequencing project: providing services to taxonomists for standard genome sequencing and annotation.</title>
        <authorList>
            <consortium name="The Broad Institute Genomics Platform"/>
            <consortium name="The Broad Institute Genome Sequencing Center for Infectious Disease"/>
            <person name="Wu L."/>
            <person name="Ma J."/>
        </authorList>
    </citation>
    <scope>NUCLEOTIDE SEQUENCE [LARGE SCALE GENOMIC DNA]</scope>
    <source>
        <strain evidence="3">JCM 16545</strain>
    </source>
</reference>
<feature type="signal peptide" evidence="1">
    <location>
        <begin position="1"/>
        <end position="22"/>
    </location>
</feature>
<proteinExistence type="predicted"/>
<keyword evidence="3" id="KW-1185">Reference proteome</keyword>
<dbReference type="RefSeq" id="WP_377093637.1">
    <property type="nucleotide sequence ID" value="NZ_JBHSJM010000001.1"/>
</dbReference>
<gene>
    <name evidence="2" type="ORF">ACFSQZ_14390</name>
</gene>
<accession>A0ABW5E8E7</accession>
<comment type="caution">
    <text evidence="2">The sequence shown here is derived from an EMBL/GenBank/DDBJ whole genome shotgun (WGS) entry which is preliminary data.</text>
</comment>
<protein>
    <submittedName>
        <fullName evidence="2">Uncharacterized protein</fullName>
    </submittedName>
</protein>
<dbReference type="EMBL" id="JBHUJC010000043">
    <property type="protein sequence ID" value="MFD2277655.1"/>
    <property type="molecule type" value="Genomic_DNA"/>
</dbReference>
<dbReference type="Proteomes" id="UP001597297">
    <property type="component" value="Unassembled WGS sequence"/>
</dbReference>
<name>A0ABW5E8E7_9BACT</name>
<organism evidence="2 3">
    <name type="scientific">Rubritalea spongiae</name>
    <dbReference type="NCBI Taxonomy" id="430797"/>
    <lineage>
        <taxon>Bacteria</taxon>
        <taxon>Pseudomonadati</taxon>
        <taxon>Verrucomicrobiota</taxon>
        <taxon>Verrucomicrobiia</taxon>
        <taxon>Verrucomicrobiales</taxon>
        <taxon>Rubritaleaceae</taxon>
        <taxon>Rubritalea</taxon>
    </lineage>
</organism>
<evidence type="ECO:0000313" key="3">
    <source>
        <dbReference type="Proteomes" id="UP001597297"/>
    </source>
</evidence>
<feature type="chain" id="PRO_5046833754" evidence="1">
    <location>
        <begin position="23"/>
        <end position="156"/>
    </location>
</feature>